<evidence type="ECO:0000256" key="1">
    <source>
        <dbReference type="SAM" id="MobiDB-lite"/>
    </source>
</evidence>
<gene>
    <name evidence="2" type="ORF">ECPE_LOCUS929</name>
</gene>
<feature type="region of interest" description="Disordered" evidence="1">
    <location>
        <begin position="65"/>
        <end position="92"/>
    </location>
</feature>
<reference evidence="4" key="1">
    <citation type="submission" date="2016-06" db="UniProtKB">
        <authorList>
            <consortium name="WormBaseParasite"/>
        </authorList>
    </citation>
    <scope>IDENTIFICATION</scope>
</reference>
<dbReference type="EMBL" id="UZAN01004190">
    <property type="protein sequence ID" value="VDP31075.1"/>
    <property type="molecule type" value="Genomic_DNA"/>
</dbReference>
<feature type="compositionally biased region" description="Polar residues" evidence="1">
    <location>
        <begin position="68"/>
        <end position="92"/>
    </location>
</feature>
<evidence type="ECO:0000313" key="2">
    <source>
        <dbReference type="EMBL" id="VDP31075.1"/>
    </source>
</evidence>
<reference evidence="2 3" key="2">
    <citation type="submission" date="2018-11" db="EMBL/GenBank/DDBJ databases">
        <authorList>
            <consortium name="Pathogen Informatics"/>
        </authorList>
    </citation>
    <scope>NUCLEOTIDE SEQUENCE [LARGE SCALE GENOMIC DNA]</scope>
    <source>
        <strain evidence="2 3">Egypt</strain>
    </source>
</reference>
<dbReference type="WBParaSite" id="ECPE_0000092801-mRNA-1">
    <property type="protein sequence ID" value="ECPE_0000092801-mRNA-1"/>
    <property type="gene ID" value="ECPE_0000092801"/>
</dbReference>
<dbReference type="Pfam" id="PF21240">
    <property type="entry name" value="Nup98_GLEBS"/>
    <property type="match status" value="1"/>
</dbReference>
<protein>
    <submittedName>
        <fullName evidence="4">Nucleoporin Nup98</fullName>
    </submittedName>
</protein>
<dbReference type="Gene3D" id="1.10.10.2360">
    <property type="match status" value="1"/>
</dbReference>
<name>A0A183A1U3_9TREM</name>
<evidence type="ECO:0000313" key="3">
    <source>
        <dbReference type="Proteomes" id="UP000272942"/>
    </source>
</evidence>
<dbReference type="OrthoDB" id="3797628at2759"/>
<proteinExistence type="predicted"/>
<evidence type="ECO:0000313" key="4">
    <source>
        <dbReference type="WBParaSite" id="ECPE_0000092801-mRNA-1"/>
    </source>
</evidence>
<sequence length="199" mass="20431">MFGAAKTAFGSPASSGFGQSGTTLFGAAPAQANQPTNNLFGQSAMSLSASTFGSTAQAGTIGWGASADASQSPNGTSIAFNPPSTTDSVLRGGQSTTVNAKHMCITAMKEYQFKSLEPATSGTSIFGQPNKPTNTLFGGGNLMFGSSSPAAPTAFGRTPQTQGELVSYCAFLDCFFIRVTSYRTASQHTGMLLISVCHY</sequence>
<keyword evidence="3" id="KW-1185">Reference proteome</keyword>
<accession>A0A183A1U3</accession>
<organism evidence="4">
    <name type="scientific">Echinostoma caproni</name>
    <dbReference type="NCBI Taxonomy" id="27848"/>
    <lineage>
        <taxon>Eukaryota</taxon>
        <taxon>Metazoa</taxon>
        <taxon>Spiralia</taxon>
        <taxon>Lophotrochozoa</taxon>
        <taxon>Platyhelminthes</taxon>
        <taxon>Trematoda</taxon>
        <taxon>Digenea</taxon>
        <taxon>Plagiorchiida</taxon>
        <taxon>Echinostomata</taxon>
        <taxon>Echinostomatoidea</taxon>
        <taxon>Echinostomatidae</taxon>
        <taxon>Echinostoma</taxon>
    </lineage>
</organism>
<dbReference type="Proteomes" id="UP000272942">
    <property type="component" value="Unassembled WGS sequence"/>
</dbReference>
<dbReference type="AlphaFoldDB" id="A0A183A1U3"/>